<sequence length="124" mass="13781">GIERAADMVGQGAKELVSDYVSKAGHLLTYCPRTFPVHGLLYAMEPRQSINQLHEMGLVLFGWLNWASGLEGSYLSSDVFRKIAARFWGSELAADFSTYDGKALAAARIQDREYAKESLILCDF</sequence>
<name>X0UF34_9ZZZZ</name>
<feature type="non-terminal residue" evidence="1">
    <location>
        <position position="1"/>
    </location>
</feature>
<protein>
    <recommendedName>
        <fullName evidence="2">Aldehyde ferredoxin oxidoreductase C-terminal domain-containing protein</fullName>
    </recommendedName>
</protein>
<proteinExistence type="predicted"/>
<dbReference type="Gene3D" id="1.10.599.10">
    <property type="entry name" value="Aldehyde Ferredoxin Oxidoreductase Protein, subunit A, domain 3"/>
    <property type="match status" value="1"/>
</dbReference>
<dbReference type="GO" id="GO:0016625">
    <property type="term" value="F:oxidoreductase activity, acting on the aldehyde or oxo group of donors, iron-sulfur protein as acceptor"/>
    <property type="evidence" value="ECO:0007669"/>
    <property type="project" value="InterPro"/>
</dbReference>
<gene>
    <name evidence="1" type="ORF">S01H1_23699</name>
</gene>
<evidence type="ECO:0000313" key="1">
    <source>
        <dbReference type="EMBL" id="GAF87105.1"/>
    </source>
</evidence>
<dbReference type="GO" id="GO:0051536">
    <property type="term" value="F:iron-sulfur cluster binding"/>
    <property type="evidence" value="ECO:0007669"/>
    <property type="project" value="InterPro"/>
</dbReference>
<accession>X0UF34</accession>
<feature type="non-terminal residue" evidence="1">
    <location>
        <position position="124"/>
    </location>
</feature>
<dbReference type="InterPro" id="IPR013985">
    <property type="entry name" value="Ald_Fedxn_OxRdtase_dom3"/>
</dbReference>
<organism evidence="1">
    <name type="scientific">marine sediment metagenome</name>
    <dbReference type="NCBI Taxonomy" id="412755"/>
    <lineage>
        <taxon>unclassified sequences</taxon>
        <taxon>metagenomes</taxon>
        <taxon>ecological metagenomes</taxon>
    </lineage>
</organism>
<evidence type="ECO:0008006" key="2">
    <source>
        <dbReference type="Google" id="ProtNLM"/>
    </source>
</evidence>
<dbReference type="EMBL" id="BARS01013781">
    <property type="protein sequence ID" value="GAF87105.1"/>
    <property type="molecule type" value="Genomic_DNA"/>
</dbReference>
<dbReference type="AlphaFoldDB" id="X0UF34"/>
<comment type="caution">
    <text evidence="1">The sequence shown here is derived from an EMBL/GenBank/DDBJ whole genome shotgun (WGS) entry which is preliminary data.</text>
</comment>
<reference evidence="1" key="1">
    <citation type="journal article" date="2014" name="Front. Microbiol.">
        <title>High frequency of phylogenetically diverse reductive dehalogenase-homologous genes in deep subseafloor sedimentary metagenomes.</title>
        <authorList>
            <person name="Kawai M."/>
            <person name="Futagami T."/>
            <person name="Toyoda A."/>
            <person name="Takaki Y."/>
            <person name="Nishi S."/>
            <person name="Hori S."/>
            <person name="Arai W."/>
            <person name="Tsubouchi T."/>
            <person name="Morono Y."/>
            <person name="Uchiyama I."/>
            <person name="Ito T."/>
            <person name="Fujiyama A."/>
            <person name="Inagaki F."/>
            <person name="Takami H."/>
        </authorList>
    </citation>
    <scope>NUCLEOTIDE SEQUENCE</scope>
    <source>
        <strain evidence="1">Expedition CK06-06</strain>
    </source>
</reference>